<dbReference type="GO" id="GO:0008641">
    <property type="term" value="F:ubiquitin-like modifier activating enzyme activity"/>
    <property type="evidence" value="ECO:0007669"/>
    <property type="project" value="InterPro"/>
</dbReference>
<dbReference type="Pfam" id="PF00899">
    <property type="entry name" value="ThiF"/>
    <property type="match status" value="1"/>
</dbReference>
<dbReference type="GO" id="GO:0061504">
    <property type="term" value="P:cyclic threonylcarbamoyladenosine biosynthetic process"/>
    <property type="evidence" value="ECO:0007669"/>
    <property type="project" value="TreeGrafter"/>
</dbReference>
<accession>A0A923E8K9</accession>
<evidence type="ECO:0000313" key="3">
    <source>
        <dbReference type="EMBL" id="MBC2398458.1"/>
    </source>
</evidence>
<dbReference type="GO" id="GO:0016779">
    <property type="term" value="F:nucleotidyltransferase activity"/>
    <property type="evidence" value="ECO:0007669"/>
    <property type="project" value="UniProtKB-KW"/>
</dbReference>
<dbReference type="InterPro" id="IPR045886">
    <property type="entry name" value="ThiF/MoeB/HesA"/>
</dbReference>
<dbReference type="RefSeq" id="WP_173680380.1">
    <property type="nucleotide sequence ID" value="NZ_JAAZWO010000014.1"/>
</dbReference>
<dbReference type="GO" id="GO:0061503">
    <property type="term" value="F:tRNA threonylcarbamoyladenosine dehydratase"/>
    <property type="evidence" value="ECO:0007669"/>
    <property type="project" value="TreeGrafter"/>
</dbReference>
<dbReference type="AlphaFoldDB" id="A0A923E8K9"/>
<sequence>MNIFINEKKIEVEDNITLYSLKNKVKKDADIIIYNSFIVKEDIKIKENDKIVFIKRGEIPSRQDMEAQLLARHTPGVHEKIKTSFIGIAGLGGLGSNIAIALGRIGVGKLLLVDYDVVEPSNLNRQHYFIKHIGMKKTQALKEIIAQCNPYVQVITKDKYIDETNTVDIFKDVDLIIEAVDNPKCKAALTNTVLTKMKNKKIIAASGVAGYFENNTIVTRKINDNFYIVGDEKSEAAIGMGLMAPRVGIAANHQANLALRIILGEE</sequence>
<evidence type="ECO:0000259" key="2">
    <source>
        <dbReference type="Pfam" id="PF14453"/>
    </source>
</evidence>
<evidence type="ECO:0000259" key="1">
    <source>
        <dbReference type="Pfam" id="PF00899"/>
    </source>
</evidence>
<dbReference type="InterPro" id="IPR035985">
    <property type="entry name" value="Ubiquitin-activating_enz"/>
</dbReference>
<gene>
    <name evidence="3" type="primary">thiF</name>
    <name evidence="3" type="ORF">HGG79_11845</name>
</gene>
<dbReference type="EMBL" id="JAAZWO010000014">
    <property type="protein sequence ID" value="MBC2398458.1"/>
    <property type="molecule type" value="Genomic_DNA"/>
</dbReference>
<dbReference type="PANTHER" id="PTHR43267:SF3">
    <property type="entry name" value="THIF PROTEIN"/>
    <property type="match status" value="1"/>
</dbReference>
<keyword evidence="3" id="KW-0548">Nucleotidyltransferase</keyword>
<dbReference type="NCBIfam" id="TIGR02354">
    <property type="entry name" value="thiF_fam2"/>
    <property type="match status" value="1"/>
</dbReference>
<dbReference type="Proteomes" id="UP000563151">
    <property type="component" value="Unassembled WGS sequence"/>
</dbReference>
<keyword evidence="3" id="KW-0808">Transferase</keyword>
<dbReference type="Gene3D" id="3.40.50.720">
    <property type="entry name" value="NAD(P)-binding Rossmann-like Domain"/>
    <property type="match status" value="1"/>
</dbReference>
<organism evidence="3 4">
    <name type="scientific">Clostridium tetanomorphum</name>
    <dbReference type="NCBI Taxonomy" id="1553"/>
    <lineage>
        <taxon>Bacteria</taxon>
        <taxon>Bacillati</taxon>
        <taxon>Bacillota</taxon>
        <taxon>Clostridia</taxon>
        <taxon>Eubacteriales</taxon>
        <taxon>Clostridiaceae</taxon>
        <taxon>Clostridium</taxon>
    </lineage>
</organism>
<feature type="domain" description="ThiS-like ubiquitin" evidence="2">
    <location>
        <begin position="1"/>
        <end position="57"/>
    </location>
</feature>
<keyword evidence="4" id="KW-1185">Reference proteome</keyword>
<dbReference type="SUPFAM" id="SSF69572">
    <property type="entry name" value="Activating enzymes of the ubiquitin-like proteins"/>
    <property type="match status" value="1"/>
</dbReference>
<protein>
    <submittedName>
        <fullName evidence="3">Sulfur carrier protein ThiS adenylyltransferase ThiF</fullName>
    </submittedName>
</protein>
<dbReference type="InterPro" id="IPR012729">
    <property type="entry name" value="ThiF_fam2"/>
</dbReference>
<comment type="caution">
    <text evidence="3">The sequence shown here is derived from an EMBL/GenBank/DDBJ whole genome shotgun (WGS) entry which is preliminary data.</text>
</comment>
<dbReference type="Pfam" id="PF14453">
    <property type="entry name" value="ThiS-like"/>
    <property type="match status" value="1"/>
</dbReference>
<feature type="domain" description="THIF-type NAD/FAD binding fold" evidence="1">
    <location>
        <begin position="76"/>
        <end position="265"/>
    </location>
</feature>
<proteinExistence type="predicted"/>
<reference evidence="3 4" key="1">
    <citation type="submission" date="2020-04" db="EMBL/GenBank/DDBJ databases">
        <title>Genomic insights into acetone-butanol-ethanol (ABE) fermentation by sequencing solventogenic clostridia strains.</title>
        <authorList>
            <person name="Brown S."/>
        </authorList>
    </citation>
    <scope>NUCLEOTIDE SEQUENCE [LARGE SCALE GENOMIC DNA]</scope>
    <source>
        <strain evidence="3 4">DJ011</strain>
    </source>
</reference>
<dbReference type="InterPro" id="IPR032726">
    <property type="entry name" value="ThiS-like_dom"/>
</dbReference>
<name>A0A923E8K9_CLOTT</name>
<dbReference type="PANTHER" id="PTHR43267">
    <property type="entry name" value="TRNA THREONYLCARBAMOYLADENOSINE DEHYDRATASE"/>
    <property type="match status" value="1"/>
</dbReference>
<evidence type="ECO:0000313" key="4">
    <source>
        <dbReference type="Proteomes" id="UP000563151"/>
    </source>
</evidence>
<dbReference type="InterPro" id="IPR000594">
    <property type="entry name" value="ThiF_NAD_FAD-bd"/>
</dbReference>
<dbReference type="NCBIfam" id="NF006395">
    <property type="entry name" value="PRK08644.1"/>
    <property type="match status" value="1"/>
</dbReference>